<feature type="compositionally biased region" description="Low complexity" evidence="1">
    <location>
        <begin position="299"/>
        <end position="311"/>
    </location>
</feature>
<dbReference type="PANTHER" id="PTHR35099:SF2">
    <property type="entry name" value="OS02G0182700 PROTEIN"/>
    <property type="match status" value="1"/>
</dbReference>
<dbReference type="AlphaFoldDB" id="A0A453T5L5"/>
<evidence type="ECO:0008006" key="4">
    <source>
        <dbReference type="Google" id="ProtNLM"/>
    </source>
</evidence>
<feature type="region of interest" description="Disordered" evidence="1">
    <location>
        <begin position="93"/>
        <end position="166"/>
    </location>
</feature>
<evidence type="ECO:0000313" key="2">
    <source>
        <dbReference type="EnsemblPlants" id="AET7Gv21253500.1"/>
    </source>
</evidence>
<evidence type="ECO:0000313" key="3">
    <source>
        <dbReference type="Proteomes" id="UP000015105"/>
    </source>
</evidence>
<organism evidence="2 3">
    <name type="scientific">Aegilops tauschii subsp. strangulata</name>
    <name type="common">Goatgrass</name>
    <dbReference type="NCBI Taxonomy" id="200361"/>
    <lineage>
        <taxon>Eukaryota</taxon>
        <taxon>Viridiplantae</taxon>
        <taxon>Streptophyta</taxon>
        <taxon>Embryophyta</taxon>
        <taxon>Tracheophyta</taxon>
        <taxon>Spermatophyta</taxon>
        <taxon>Magnoliopsida</taxon>
        <taxon>Liliopsida</taxon>
        <taxon>Poales</taxon>
        <taxon>Poaceae</taxon>
        <taxon>BOP clade</taxon>
        <taxon>Pooideae</taxon>
        <taxon>Triticodae</taxon>
        <taxon>Triticeae</taxon>
        <taxon>Triticinae</taxon>
        <taxon>Aegilops</taxon>
    </lineage>
</organism>
<reference evidence="3" key="1">
    <citation type="journal article" date="2014" name="Science">
        <title>Ancient hybridizations among the ancestral genomes of bread wheat.</title>
        <authorList>
            <consortium name="International Wheat Genome Sequencing Consortium,"/>
            <person name="Marcussen T."/>
            <person name="Sandve S.R."/>
            <person name="Heier L."/>
            <person name="Spannagl M."/>
            <person name="Pfeifer M."/>
            <person name="Jakobsen K.S."/>
            <person name="Wulff B.B."/>
            <person name="Steuernagel B."/>
            <person name="Mayer K.F."/>
            <person name="Olsen O.A."/>
        </authorList>
    </citation>
    <scope>NUCLEOTIDE SEQUENCE [LARGE SCALE GENOMIC DNA]</scope>
    <source>
        <strain evidence="3">cv. AL8/78</strain>
    </source>
</reference>
<protein>
    <recommendedName>
        <fullName evidence="4">BZIP domain-containing protein</fullName>
    </recommendedName>
</protein>
<dbReference type="Proteomes" id="UP000015105">
    <property type="component" value="Chromosome 7D"/>
</dbReference>
<dbReference type="PANTHER" id="PTHR35099">
    <property type="entry name" value="OS02G0182700 PROTEIN"/>
    <property type="match status" value="1"/>
</dbReference>
<proteinExistence type="predicted"/>
<name>A0A453T5L5_AEGTS</name>
<reference evidence="2" key="3">
    <citation type="journal article" date="2017" name="Nature">
        <title>Genome sequence of the progenitor of the wheat D genome Aegilops tauschii.</title>
        <authorList>
            <person name="Luo M.C."/>
            <person name="Gu Y.Q."/>
            <person name="Puiu D."/>
            <person name="Wang H."/>
            <person name="Twardziok S.O."/>
            <person name="Deal K.R."/>
            <person name="Huo N."/>
            <person name="Zhu T."/>
            <person name="Wang L."/>
            <person name="Wang Y."/>
            <person name="McGuire P.E."/>
            <person name="Liu S."/>
            <person name="Long H."/>
            <person name="Ramasamy R.K."/>
            <person name="Rodriguez J.C."/>
            <person name="Van S.L."/>
            <person name="Yuan L."/>
            <person name="Wang Z."/>
            <person name="Xia Z."/>
            <person name="Xiao L."/>
            <person name="Anderson O.D."/>
            <person name="Ouyang S."/>
            <person name="Liang Y."/>
            <person name="Zimin A.V."/>
            <person name="Pertea G."/>
            <person name="Qi P."/>
            <person name="Bennetzen J.L."/>
            <person name="Dai X."/>
            <person name="Dawson M.W."/>
            <person name="Muller H.G."/>
            <person name="Kugler K."/>
            <person name="Rivarola-Duarte L."/>
            <person name="Spannagl M."/>
            <person name="Mayer K.F.X."/>
            <person name="Lu F.H."/>
            <person name="Bevan M.W."/>
            <person name="Leroy P."/>
            <person name="Li P."/>
            <person name="You F.M."/>
            <person name="Sun Q."/>
            <person name="Liu Z."/>
            <person name="Lyons E."/>
            <person name="Wicker T."/>
            <person name="Salzberg S.L."/>
            <person name="Devos K.M."/>
            <person name="Dvorak J."/>
        </authorList>
    </citation>
    <scope>NUCLEOTIDE SEQUENCE [LARGE SCALE GENOMIC DNA]</scope>
    <source>
        <strain evidence="2">cv. AL8/78</strain>
    </source>
</reference>
<reference evidence="2" key="4">
    <citation type="submission" date="2019-03" db="UniProtKB">
        <authorList>
            <consortium name="EnsemblPlants"/>
        </authorList>
    </citation>
    <scope>IDENTIFICATION</scope>
</reference>
<accession>A0A453T5L5</accession>
<keyword evidence="3" id="KW-1185">Reference proteome</keyword>
<reference evidence="2" key="5">
    <citation type="journal article" date="2021" name="G3 (Bethesda)">
        <title>Aegilops tauschii genome assembly Aet v5.0 features greater sequence contiguity and improved annotation.</title>
        <authorList>
            <person name="Wang L."/>
            <person name="Zhu T."/>
            <person name="Rodriguez J.C."/>
            <person name="Deal K.R."/>
            <person name="Dubcovsky J."/>
            <person name="McGuire P.E."/>
            <person name="Lux T."/>
            <person name="Spannagl M."/>
            <person name="Mayer K.F.X."/>
            <person name="Baldrich P."/>
            <person name="Meyers B.C."/>
            <person name="Huo N."/>
            <person name="Gu Y.Q."/>
            <person name="Zhou H."/>
            <person name="Devos K.M."/>
            <person name="Bennetzen J.L."/>
            <person name="Unver T."/>
            <person name="Budak H."/>
            <person name="Gulick P.J."/>
            <person name="Galiba G."/>
            <person name="Kalapos B."/>
            <person name="Nelson D.R."/>
            <person name="Li P."/>
            <person name="You F.M."/>
            <person name="Luo M.C."/>
            <person name="Dvorak J."/>
        </authorList>
    </citation>
    <scope>NUCLEOTIDE SEQUENCE [LARGE SCALE GENOMIC DNA]</scope>
    <source>
        <strain evidence="2">cv. AL8/78</strain>
    </source>
</reference>
<reference evidence="3" key="2">
    <citation type="journal article" date="2017" name="Nat. Plants">
        <title>The Aegilops tauschii genome reveals multiple impacts of transposons.</title>
        <authorList>
            <person name="Zhao G."/>
            <person name="Zou C."/>
            <person name="Li K."/>
            <person name="Wang K."/>
            <person name="Li T."/>
            <person name="Gao L."/>
            <person name="Zhang X."/>
            <person name="Wang H."/>
            <person name="Yang Z."/>
            <person name="Liu X."/>
            <person name="Jiang W."/>
            <person name="Mao L."/>
            <person name="Kong X."/>
            <person name="Jiao Y."/>
            <person name="Jia J."/>
        </authorList>
    </citation>
    <scope>NUCLEOTIDE SEQUENCE [LARGE SCALE GENOMIC DNA]</scope>
    <source>
        <strain evidence="3">cv. AL8/78</strain>
    </source>
</reference>
<feature type="region of interest" description="Disordered" evidence="1">
    <location>
        <begin position="257"/>
        <end position="311"/>
    </location>
</feature>
<dbReference type="STRING" id="200361.A0A453T5L5"/>
<evidence type="ECO:0000256" key="1">
    <source>
        <dbReference type="SAM" id="MobiDB-lite"/>
    </source>
</evidence>
<sequence>LLFRPFKRDATPWRWLASVPLHARPPHFQSTFPPIALPTFSISLVHASGRSPSSACHSPDAMAEDGDCCVAVAVAEAAGIICSLRAADLAGWTPPWKTSGPQSSEAATKEETAWPAVARGKRTRASRSGSAANKNKGRWARGSPASPLDYSGGSGSGASTSGGDDGAFCSPPATVAIAAPASSSLAKVGSTGGARRPLILPVPPARIAGQRSRKKMRLPEVKQLVLSLSAENAGLRQEMESLQRACTALSKENGRLETRLEHSSSSSKRKRIRSEEEERRQTKPQQADGGFVLPDLNIPAQDVADAPAAVP</sequence>
<dbReference type="Gramene" id="AET7Gv21253500.1">
    <property type="protein sequence ID" value="AET7Gv21253500.1"/>
    <property type="gene ID" value="AET7Gv21253500"/>
</dbReference>
<dbReference type="EnsemblPlants" id="AET7Gv21253500.1">
    <property type="protein sequence ID" value="AET7Gv21253500.1"/>
    <property type="gene ID" value="AET7Gv21253500"/>
</dbReference>